<dbReference type="EMBL" id="MFKF01000055">
    <property type="protein sequence ID" value="OGG55942.1"/>
    <property type="molecule type" value="Genomic_DNA"/>
</dbReference>
<dbReference type="InterPro" id="IPR021133">
    <property type="entry name" value="HEAT_type_2"/>
</dbReference>
<dbReference type="InterPro" id="IPR004155">
    <property type="entry name" value="PBS_lyase_HEAT"/>
</dbReference>
<dbReference type="Gene3D" id="1.25.10.10">
    <property type="entry name" value="Leucine-rich Repeat Variant"/>
    <property type="match status" value="2"/>
</dbReference>
<comment type="caution">
    <text evidence="3">The sequence shown here is derived from an EMBL/GenBank/DDBJ whole genome shotgun (WGS) entry which is preliminary data.</text>
</comment>
<keyword evidence="2" id="KW-0472">Membrane</keyword>
<gene>
    <name evidence="3" type="ORF">A3F84_21175</name>
</gene>
<dbReference type="SMART" id="SM00567">
    <property type="entry name" value="EZ_HEAT"/>
    <property type="match status" value="5"/>
</dbReference>
<dbReference type="PANTHER" id="PTHR12697">
    <property type="entry name" value="PBS LYASE HEAT-LIKE PROTEIN"/>
    <property type="match status" value="1"/>
</dbReference>
<keyword evidence="2" id="KW-0812">Transmembrane</keyword>
<dbReference type="SUPFAM" id="SSF48371">
    <property type="entry name" value="ARM repeat"/>
    <property type="match status" value="1"/>
</dbReference>
<sequence>MLRILSFAYWAIIRIAPAVLIFCAAAFGQEDFKAEREQTRRLPMTPAQLSDQEVLNLQGQIRQKNPTIRIQAIKGLANIGGETSVMVLRDVVDFQKEKDKAVRIEAVKALGKIGSLPDSRITLQVLNIALADPDETVRKRVVQAFRNMGTAHACPYLGEVIRRDPNLGVRLEAVDMLQRIGTRLAIPPLEKAIRDPNESVRAKAADALGKIGELDRSIAPILGAAFATEKSVGVKLQIVGALGMVREHAGLAYLQVAMTDKNPTIRKRATEVYSRVIAFK</sequence>
<dbReference type="AlphaFoldDB" id="A0A1F6D4I2"/>
<dbReference type="Proteomes" id="UP000178606">
    <property type="component" value="Unassembled WGS sequence"/>
</dbReference>
<dbReference type="PROSITE" id="PS50077">
    <property type="entry name" value="HEAT_REPEAT"/>
    <property type="match status" value="1"/>
</dbReference>
<dbReference type="GO" id="GO:0016491">
    <property type="term" value="F:oxidoreductase activity"/>
    <property type="evidence" value="ECO:0007669"/>
    <property type="project" value="TreeGrafter"/>
</dbReference>
<dbReference type="PANTHER" id="PTHR12697:SF5">
    <property type="entry name" value="DEOXYHYPUSINE HYDROXYLASE"/>
    <property type="match status" value="1"/>
</dbReference>
<evidence type="ECO:0000313" key="4">
    <source>
        <dbReference type="Proteomes" id="UP000178606"/>
    </source>
</evidence>
<evidence type="ECO:0000256" key="1">
    <source>
        <dbReference type="ARBA" id="ARBA00045876"/>
    </source>
</evidence>
<proteinExistence type="predicted"/>
<protein>
    <recommendedName>
        <fullName evidence="5">HEAT repeat domain-containing protein</fullName>
    </recommendedName>
</protein>
<name>A0A1F6D4I2_HANXR</name>
<accession>A0A1F6D4I2</accession>
<reference evidence="3 4" key="1">
    <citation type="journal article" date="2016" name="Nat. Commun.">
        <title>Thousands of microbial genomes shed light on interconnected biogeochemical processes in an aquifer system.</title>
        <authorList>
            <person name="Anantharaman K."/>
            <person name="Brown C.T."/>
            <person name="Hug L.A."/>
            <person name="Sharon I."/>
            <person name="Castelle C.J."/>
            <person name="Probst A.J."/>
            <person name="Thomas B.C."/>
            <person name="Singh A."/>
            <person name="Wilkins M.J."/>
            <person name="Karaoz U."/>
            <person name="Brodie E.L."/>
            <person name="Williams K.H."/>
            <person name="Hubbard S.S."/>
            <person name="Banfield J.F."/>
        </authorList>
    </citation>
    <scope>NUCLEOTIDE SEQUENCE [LARGE SCALE GENOMIC DNA]</scope>
    <source>
        <strain evidence="4">RIFCSPLOWO2_12_FULL_64_10</strain>
    </source>
</reference>
<comment type="function">
    <text evidence="1">Catalyzes the hydroxylation of the N(6)-(4-aminobutyl)-L-lysine intermediate produced by deoxyhypusine synthase/DHPS on a critical lysine of the eukaryotic translation initiation factor 5A/eIF-5A. This is the second step of the post-translational modification of that lysine into an unusual amino acid residue named hypusine. Hypusination is unique to mature eIF-5A factor and is essential for its function.</text>
</comment>
<dbReference type="Pfam" id="PF13646">
    <property type="entry name" value="HEAT_2"/>
    <property type="match status" value="2"/>
</dbReference>
<organism evidence="3 4">
    <name type="scientific">Handelsmanbacteria sp. (strain RIFCSPLOWO2_12_FULL_64_10)</name>
    <dbReference type="NCBI Taxonomy" id="1817868"/>
    <lineage>
        <taxon>Bacteria</taxon>
        <taxon>Candidatus Handelsmaniibacteriota</taxon>
    </lineage>
</organism>
<dbReference type="InterPro" id="IPR011989">
    <property type="entry name" value="ARM-like"/>
</dbReference>
<evidence type="ECO:0000313" key="3">
    <source>
        <dbReference type="EMBL" id="OGG55942.1"/>
    </source>
</evidence>
<dbReference type="InterPro" id="IPR016024">
    <property type="entry name" value="ARM-type_fold"/>
</dbReference>
<keyword evidence="2" id="KW-1133">Transmembrane helix</keyword>
<evidence type="ECO:0008006" key="5">
    <source>
        <dbReference type="Google" id="ProtNLM"/>
    </source>
</evidence>
<evidence type="ECO:0000256" key="2">
    <source>
        <dbReference type="SAM" id="Phobius"/>
    </source>
</evidence>
<feature type="transmembrane region" description="Helical" evidence="2">
    <location>
        <begin position="7"/>
        <end position="28"/>
    </location>
</feature>